<evidence type="ECO:0008006" key="4">
    <source>
        <dbReference type="Google" id="ProtNLM"/>
    </source>
</evidence>
<comment type="caution">
    <text evidence="2">The sequence shown here is derived from an EMBL/GenBank/DDBJ whole genome shotgun (WGS) entry which is preliminary data.</text>
</comment>
<evidence type="ECO:0000313" key="2">
    <source>
        <dbReference type="EMBL" id="RHN61023.1"/>
    </source>
</evidence>
<feature type="transmembrane region" description="Helical" evidence="1">
    <location>
        <begin position="61"/>
        <end position="81"/>
    </location>
</feature>
<evidence type="ECO:0000313" key="3">
    <source>
        <dbReference type="Proteomes" id="UP000265566"/>
    </source>
</evidence>
<accession>A0A396I8G6</accession>
<keyword evidence="1" id="KW-1133">Transmembrane helix</keyword>
<name>A0A396I8G6_MEDTR</name>
<reference evidence="3" key="1">
    <citation type="journal article" date="2018" name="Nat. Plants">
        <title>Whole-genome landscape of Medicago truncatula symbiotic genes.</title>
        <authorList>
            <person name="Pecrix Y."/>
            <person name="Staton S.E."/>
            <person name="Sallet E."/>
            <person name="Lelandais-Briere C."/>
            <person name="Moreau S."/>
            <person name="Carrere S."/>
            <person name="Blein T."/>
            <person name="Jardinaud M.F."/>
            <person name="Latrasse D."/>
            <person name="Zouine M."/>
            <person name="Zahm M."/>
            <person name="Kreplak J."/>
            <person name="Mayjonade B."/>
            <person name="Satge C."/>
            <person name="Perez M."/>
            <person name="Cauet S."/>
            <person name="Marande W."/>
            <person name="Chantry-Darmon C."/>
            <person name="Lopez-Roques C."/>
            <person name="Bouchez O."/>
            <person name="Berard A."/>
            <person name="Debelle F."/>
            <person name="Munos S."/>
            <person name="Bendahmane A."/>
            <person name="Berges H."/>
            <person name="Niebel A."/>
            <person name="Buitink J."/>
            <person name="Frugier F."/>
            <person name="Benhamed M."/>
            <person name="Crespi M."/>
            <person name="Gouzy J."/>
            <person name="Gamas P."/>
        </authorList>
    </citation>
    <scope>NUCLEOTIDE SEQUENCE [LARGE SCALE GENOMIC DNA]</scope>
    <source>
        <strain evidence="3">cv. Jemalong A17</strain>
    </source>
</reference>
<proteinExistence type="predicted"/>
<dbReference type="AlphaFoldDB" id="A0A396I8G6"/>
<evidence type="ECO:0000256" key="1">
    <source>
        <dbReference type="SAM" id="Phobius"/>
    </source>
</evidence>
<protein>
    <recommendedName>
        <fullName evidence="4">Transmembrane protein</fullName>
    </recommendedName>
</protein>
<organism evidence="2 3">
    <name type="scientific">Medicago truncatula</name>
    <name type="common">Barrel medic</name>
    <name type="synonym">Medicago tribuloides</name>
    <dbReference type="NCBI Taxonomy" id="3880"/>
    <lineage>
        <taxon>Eukaryota</taxon>
        <taxon>Viridiplantae</taxon>
        <taxon>Streptophyta</taxon>
        <taxon>Embryophyta</taxon>
        <taxon>Tracheophyta</taxon>
        <taxon>Spermatophyta</taxon>
        <taxon>Magnoliopsida</taxon>
        <taxon>eudicotyledons</taxon>
        <taxon>Gunneridae</taxon>
        <taxon>Pentapetalae</taxon>
        <taxon>rosids</taxon>
        <taxon>fabids</taxon>
        <taxon>Fabales</taxon>
        <taxon>Fabaceae</taxon>
        <taxon>Papilionoideae</taxon>
        <taxon>50 kb inversion clade</taxon>
        <taxon>NPAAA clade</taxon>
        <taxon>Hologalegina</taxon>
        <taxon>IRL clade</taxon>
        <taxon>Trifolieae</taxon>
        <taxon>Medicago</taxon>
    </lineage>
</organism>
<dbReference type="Gramene" id="rna23433">
    <property type="protein sequence ID" value="RHN61023.1"/>
    <property type="gene ID" value="gene23433"/>
</dbReference>
<gene>
    <name evidence="2" type="ORF">MtrunA17_Chr4g0032121</name>
</gene>
<dbReference type="Proteomes" id="UP000265566">
    <property type="component" value="Chromosome 4"/>
</dbReference>
<sequence>MHFFCLWVTICPWWFDQFGCSSLQFRVGFGIWFGLFWLCLFFNLSWFGFTWFWLFSELNIMLTIGLFVLLVTQVLTIWLFGESSAYNLVV</sequence>
<keyword evidence="1" id="KW-0472">Membrane</keyword>
<dbReference type="EMBL" id="PSQE01000004">
    <property type="protein sequence ID" value="RHN61023.1"/>
    <property type="molecule type" value="Genomic_DNA"/>
</dbReference>
<keyword evidence="1" id="KW-0812">Transmembrane</keyword>
<feature type="transmembrane region" description="Helical" evidence="1">
    <location>
        <begin position="32"/>
        <end position="54"/>
    </location>
</feature>